<evidence type="ECO:0000256" key="2">
    <source>
        <dbReference type="SAM" id="MobiDB-lite"/>
    </source>
</evidence>
<feature type="compositionally biased region" description="Basic and acidic residues" evidence="2">
    <location>
        <begin position="220"/>
        <end position="230"/>
    </location>
</feature>
<feature type="region of interest" description="Disordered" evidence="2">
    <location>
        <begin position="214"/>
        <end position="239"/>
    </location>
</feature>
<dbReference type="OrthoDB" id="5900038at2759"/>
<dbReference type="PANTHER" id="PTHR34005:SF7">
    <property type="entry name" value="PROTEIN CBG26726"/>
    <property type="match status" value="1"/>
</dbReference>
<dbReference type="eggNOG" id="KOG4297">
    <property type="taxonomic scope" value="Eukaryota"/>
</dbReference>
<keyword evidence="4" id="KW-1185">Reference proteome</keyword>
<proteinExistence type="predicted"/>
<dbReference type="PANTHER" id="PTHR34005">
    <property type="entry name" value="PROTEIN CBG15054-RELATED"/>
    <property type="match status" value="1"/>
</dbReference>
<evidence type="ECO:0000256" key="1">
    <source>
        <dbReference type="SAM" id="Coils"/>
    </source>
</evidence>
<dbReference type="AlphaFoldDB" id="G0NFP5"/>
<dbReference type="STRING" id="135651.G0NFP5"/>
<feature type="compositionally biased region" description="Acidic residues" evidence="2">
    <location>
        <begin position="413"/>
        <end position="424"/>
    </location>
</feature>
<evidence type="ECO:0000313" key="3">
    <source>
        <dbReference type="EMBL" id="EGT59735.1"/>
    </source>
</evidence>
<feature type="region of interest" description="Disordered" evidence="2">
    <location>
        <begin position="410"/>
        <end position="430"/>
    </location>
</feature>
<keyword evidence="1" id="KW-0175">Coiled coil</keyword>
<sequence length="506" mass="57318">MLKLFFAKDGSDLVKTKSLVFIRQYLMTYFKQYSTIYNWLKESPLPSNTIAVTFTRNNFNVGDSCTDFIPTEGNWKSGYFTYQRLSENLQSTHLNLDGTQYLAGLCYYPVVHGMPKMLTLDSNLMTQAIRSVAIYPSEDRTWSDNYFKYNVYGRYCETAGKRVVVNFADEKRGVCHQEIDYTKKNAYKFTRCEECAEEKKAYKYVPPAKVATVTPPPAPKVEEPAQKELAPEEQSPSDDAEMLSLLKSYKIGLPELKTMITTFLKSPPTQASEPVVSGTDEDIQSRTSTLSRLFQSARIPQPSKLSTQGDLRKTLYPGGSVEDLNAQLEKLDAMLDDMKELQRRLKLDSVSDKETFMPDRNSRLLEPLVADIDIPLEGPEEVRLCSPTKHFLETETVLEHSRVEPIVVFPEDGSTDDEVPDEDTQSTTSAESIPAFLAPNPFLSEFPSFSEKELKKFRKELLEELDEELEVGISSASFTESLVDEFEKVEEAITDTDSDIDAEIVD</sequence>
<organism evidence="4">
    <name type="scientific">Caenorhabditis brenneri</name>
    <name type="common">Nematode worm</name>
    <dbReference type="NCBI Taxonomy" id="135651"/>
    <lineage>
        <taxon>Eukaryota</taxon>
        <taxon>Metazoa</taxon>
        <taxon>Ecdysozoa</taxon>
        <taxon>Nematoda</taxon>
        <taxon>Chromadorea</taxon>
        <taxon>Rhabditida</taxon>
        <taxon>Rhabditina</taxon>
        <taxon>Rhabditomorpha</taxon>
        <taxon>Rhabditoidea</taxon>
        <taxon>Rhabditidae</taxon>
        <taxon>Peloderinae</taxon>
        <taxon>Caenorhabditis</taxon>
    </lineage>
</organism>
<gene>
    <name evidence="3" type="ORF">CAEBREN_16871</name>
</gene>
<accession>G0NFP5</accession>
<evidence type="ECO:0000313" key="4">
    <source>
        <dbReference type="Proteomes" id="UP000008068"/>
    </source>
</evidence>
<reference evidence="4" key="1">
    <citation type="submission" date="2011-07" db="EMBL/GenBank/DDBJ databases">
        <authorList>
            <consortium name="Caenorhabditis brenneri Sequencing and Analysis Consortium"/>
            <person name="Wilson R.K."/>
        </authorList>
    </citation>
    <scope>NUCLEOTIDE SEQUENCE [LARGE SCALE GENOMIC DNA]</scope>
    <source>
        <strain evidence="4">PB2801</strain>
    </source>
</reference>
<dbReference type="InParanoid" id="G0NFP5"/>
<feature type="coiled-coil region" evidence="1">
    <location>
        <begin position="321"/>
        <end position="348"/>
    </location>
</feature>
<dbReference type="Proteomes" id="UP000008068">
    <property type="component" value="Unassembled WGS sequence"/>
</dbReference>
<dbReference type="EMBL" id="GL379877">
    <property type="protein sequence ID" value="EGT59735.1"/>
    <property type="molecule type" value="Genomic_DNA"/>
</dbReference>
<name>G0NFP5_CAEBE</name>
<protein>
    <submittedName>
        <fullName evidence="3">Uncharacterized protein</fullName>
    </submittedName>
</protein>
<dbReference type="HOGENOM" id="CLU_538874_0_0_1"/>